<evidence type="ECO:0000256" key="6">
    <source>
        <dbReference type="ARBA" id="ARBA00022801"/>
    </source>
</evidence>
<dbReference type="InterPro" id="IPR003593">
    <property type="entry name" value="AAA+_ATPase"/>
</dbReference>
<evidence type="ECO:0000256" key="2">
    <source>
        <dbReference type="ARBA" id="ARBA00022553"/>
    </source>
</evidence>
<feature type="domain" description="RecA family profile 1" evidence="7">
    <location>
        <begin position="229"/>
        <end position="283"/>
    </location>
</feature>
<dbReference type="GO" id="GO:0003677">
    <property type="term" value="F:DNA binding"/>
    <property type="evidence" value="ECO:0007669"/>
    <property type="project" value="InterPro"/>
</dbReference>
<keyword evidence="3" id="KW-0808">Transferase</keyword>
<dbReference type="PROSITE" id="PS51146">
    <property type="entry name" value="KAIC"/>
    <property type="match status" value="2"/>
</dbReference>
<dbReference type="PIRSF" id="PIRSF039117">
    <property type="entry name" value="KaiC"/>
    <property type="match status" value="1"/>
</dbReference>
<evidence type="ECO:0000256" key="1">
    <source>
        <dbReference type="ARBA" id="ARBA00012513"/>
    </source>
</evidence>
<keyword evidence="9" id="KW-0723">Serine/threonine-protein kinase</keyword>
<dbReference type="GO" id="GO:0006281">
    <property type="term" value="P:DNA repair"/>
    <property type="evidence" value="ECO:0007669"/>
    <property type="project" value="InterPro"/>
</dbReference>
<evidence type="ECO:0000259" key="7">
    <source>
        <dbReference type="PROSITE" id="PS50162"/>
    </source>
</evidence>
<keyword evidence="5 9" id="KW-0418">Kinase</keyword>
<dbReference type="EMBL" id="AP025523">
    <property type="protein sequence ID" value="BDE05646.1"/>
    <property type="molecule type" value="Genomic_DNA"/>
</dbReference>
<evidence type="ECO:0000259" key="8">
    <source>
        <dbReference type="PROSITE" id="PS51146"/>
    </source>
</evidence>
<evidence type="ECO:0000313" key="9">
    <source>
        <dbReference type="EMBL" id="BDE05646.1"/>
    </source>
</evidence>
<dbReference type="KEGG" id="vab:WPS_09220"/>
<accession>A0AAN1XW80</accession>
<dbReference type="SMART" id="SM00382">
    <property type="entry name" value="AAA"/>
    <property type="match status" value="2"/>
</dbReference>
<dbReference type="EC" id="2.7.11.1" evidence="1"/>
<dbReference type="PANTHER" id="PTHR42926">
    <property type="match status" value="1"/>
</dbReference>
<keyword evidence="6" id="KW-0378">Hydrolase</keyword>
<dbReference type="PRINTS" id="PR01874">
    <property type="entry name" value="DNAREPAIRADA"/>
</dbReference>
<evidence type="ECO:0000256" key="5">
    <source>
        <dbReference type="ARBA" id="ARBA00022777"/>
    </source>
</evidence>
<dbReference type="PANTHER" id="PTHR42926:SF1">
    <property type="entry name" value="CIRCADIAN CLOCK OSCILLATOR PROTEIN KAIC 1"/>
    <property type="match status" value="1"/>
</dbReference>
<feature type="domain" description="KaiC" evidence="8">
    <location>
        <begin position="231"/>
        <end position="465"/>
    </location>
</feature>
<dbReference type="InterPro" id="IPR030665">
    <property type="entry name" value="KaiC"/>
</dbReference>
<dbReference type="InterPro" id="IPR027417">
    <property type="entry name" value="P-loop_NTPase"/>
</dbReference>
<dbReference type="AlphaFoldDB" id="A0AAN1XW80"/>
<keyword evidence="10" id="KW-1185">Reference proteome</keyword>
<dbReference type="GO" id="GO:0005524">
    <property type="term" value="F:ATP binding"/>
    <property type="evidence" value="ECO:0007669"/>
    <property type="project" value="InterPro"/>
</dbReference>
<sequence>MEGLDEVLEGGLVPGRTYLISGLPGSGKTTIGWHYLVEGLKRGERVVYISFAEPEAELRANAERSGFDAAGVDVLDLSPSADVFANAEAYDIFSPREVESEPTTARILETVRRVKPRRVFVDSMTHLRHLTTDAYQFRRQVLALLRFLAENGASVVVTSESTREAPDDDLRFITDGVIELGFGKRNREIAVTKFRGSGFRGGMHALSLDRHGAKVFPRLIPETHRRAFEPHPLSSGIAEFDALLHGGIERGTVSLISGPTGVGKTTLGIQLVVEAARRGDSCVIYTFDERAETLIRRSEAVRIPVRAMIAAGKLRVVELEALRFGPDEFANIVRRDVEERDTRIVMIDSVSGYRISVSDDLSERIHALGRYLQNVGVTVLLIDELKDLLNFRVTDVGIRYLADNVIFLRYIERVSDGAVEIRRGIGVLKKRLSDFEKTVREFAITASGVRIGPPLQLKSIFSNIPLTDDEPLVLPS</sequence>
<feature type="domain" description="KaiC" evidence="8">
    <location>
        <begin position="1"/>
        <end position="229"/>
    </location>
</feature>
<dbReference type="GO" id="GO:0140664">
    <property type="term" value="F:ATP-dependent DNA damage sensor activity"/>
    <property type="evidence" value="ECO:0007669"/>
    <property type="project" value="InterPro"/>
</dbReference>
<dbReference type="SUPFAM" id="SSF52540">
    <property type="entry name" value="P-loop containing nucleoside triphosphate hydrolases"/>
    <property type="match status" value="2"/>
</dbReference>
<dbReference type="Gene3D" id="3.40.50.300">
    <property type="entry name" value="P-loop containing nucleotide triphosphate hydrolases"/>
    <property type="match status" value="2"/>
</dbReference>
<protein>
    <recommendedName>
        <fullName evidence="1">non-specific serine/threonine protein kinase</fullName>
        <ecNumber evidence="1">2.7.11.1</ecNumber>
    </recommendedName>
</protein>
<dbReference type="InterPro" id="IPR020588">
    <property type="entry name" value="RecA_ATP-bd"/>
</dbReference>
<dbReference type="PROSITE" id="PS50162">
    <property type="entry name" value="RECA_2"/>
    <property type="match status" value="1"/>
</dbReference>
<name>A0AAN1XW80_UNVUL</name>
<reference evidence="9 10" key="1">
    <citation type="journal article" date="2022" name="ISME Commun">
        <title>Vulcanimicrobium alpinus gen. nov. sp. nov., the first cultivated representative of the candidate phylum 'Eremiobacterota', is a metabolically versatile aerobic anoxygenic phototroph.</title>
        <authorList>
            <person name="Yabe S."/>
            <person name="Muto K."/>
            <person name="Abe K."/>
            <person name="Yokota A."/>
            <person name="Staudigel H."/>
            <person name="Tebo B.M."/>
        </authorList>
    </citation>
    <scope>NUCLEOTIDE SEQUENCE [LARGE SCALE GENOMIC DNA]</scope>
    <source>
        <strain evidence="9 10">WC8-2</strain>
    </source>
</reference>
<keyword evidence="4" id="KW-0677">Repeat</keyword>
<dbReference type="InterPro" id="IPR014774">
    <property type="entry name" value="KaiC-like_dom"/>
</dbReference>
<dbReference type="InterPro" id="IPR051347">
    <property type="entry name" value="Circadian_clock_KaiC-rel"/>
</dbReference>
<dbReference type="GO" id="GO:0016787">
    <property type="term" value="F:hydrolase activity"/>
    <property type="evidence" value="ECO:0007669"/>
    <property type="project" value="UniProtKB-KW"/>
</dbReference>
<dbReference type="GO" id="GO:0004674">
    <property type="term" value="F:protein serine/threonine kinase activity"/>
    <property type="evidence" value="ECO:0007669"/>
    <property type="project" value="UniProtKB-KW"/>
</dbReference>
<evidence type="ECO:0000256" key="4">
    <source>
        <dbReference type="ARBA" id="ARBA00022737"/>
    </source>
</evidence>
<evidence type="ECO:0000256" key="3">
    <source>
        <dbReference type="ARBA" id="ARBA00022679"/>
    </source>
</evidence>
<dbReference type="InterPro" id="IPR010624">
    <property type="entry name" value="KaiC_dom"/>
</dbReference>
<proteinExistence type="predicted"/>
<dbReference type="Pfam" id="PF06745">
    <property type="entry name" value="ATPase"/>
    <property type="match status" value="2"/>
</dbReference>
<keyword evidence="2" id="KW-0597">Phosphoprotein</keyword>
<organism evidence="9 10">
    <name type="scientific">Vulcanimicrobium alpinum</name>
    <dbReference type="NCBI Taxonomy" id="3016050"/>
    <lineage>
        <taxon>Bacteria</taxon>
        <taxon>Bacillati</taxon>
        <taxon>Vulcanimicrobiota</taxon>
        <taxon>Vulcanimicrobiia</taxon>
        <taxon>Vulcanimicrobiales</taxon>
        <taxon>Vulcanimicrobiaceae</taxon>
        <taxon>Vulcanimicrobium</taxon>
    </lineage>
</organism>
<evidence type="ECO:0000313" key="10">
    <source>
        <dbReference type="Proteomes" id="UP001317532"/>
    </source>
</evidence>
<dbReference type="Proteomes" id="UP001317532">
    <property type="component" value="Chromosome"/>
</dbReference>
<gene>
    <name evidence="9" type="ORF">WPS_09220</name>
</gene>